<dbReference type="InterPro" id="IPR059113">
    <property type="entry name" value="Znf_ribbon"/>
</dbReference>
<keyword evidence="4" id="KW-1185">Reference proteome</keyword>
<dbReference type="Pfam" id="PF13248">
    <property type="entry name" value="Zn_ribbon_3"/>
    <property type="match status" value="1"/>
</dbReference>
<dbReference type="AlphaFoldDB" id="A0A841KY97"/>
<sequence length="161" mass="17931">MNLLDKVKQGMLESTKVIKEISSEMSEMSRMKVGLSKEKGKLEELYYHLGKAIIHPNVVDDHPEILPEAALLILYEAQATLKNIKEYESKIEQLKGIVKCSQCGAIFDEEAKFCSQCGNKLTPPPIISEVVEDAEVAEEVAEPVSPELENLETAPIEESEE</sequence>
<proteinExistence type="predicted"/>
<evidence type="ECO:0000313" key="3">
    <source>
        <dbReference type="EMBL" id="MBB6218441.1"/>
    </source>
</evidence>
<organism evidence="3 4">
    <name type="scientific">Anaerosolibacter carboniphilus</name>
    <dbReference type="NCBI Taxonomy" id="1417629"/>
    <lineage>
        <taxon>Bacteria</taxon>
        <taxon>Bacillati</taxon>
        <taxon>Bacillota</taxon>
        <taxon>Clostridia</taxon>
        <taxon>Peptostreptococcales</taxon>
        <taxon>Thermotaleaceae</taxon>
        <taxon>Anaerosolibacter</taxon>
    </lineage>
</organism>
<feature type="domain" description="Putative zinc-ribbon" evidence="2">
    <location>
        <begin position="98"/>
        <end position="121"/>
    </location>
</feature>
<protein>
    <recommendedName>
        <fullName evidence="2">Putative zinc-ribbon domain-containing protein</fullName>
    </recommendedName>
</protein>
<reference evidence="3 4" key="1">
    <citation type="submission" date="2020-08" db="EMBL/GenBank/DDBJ databases">
        <title>Genomic Encyclopedia of Type Strains, Phase IV (KMG-IV): sequencing the most valuable type-strain genomes for metagenomic binning, comparative biology and taxonomic classification.</title>
        <authorList>
            <person name="Goeker M."/>
        </authorList>
    </citation>
    <scope>NUCLEOTIDE SEQUENCE [LARGE SCALE GENOMIC DNA]</scope>
    <source>
        <strain evidence="3 4">DSM 103526</strain>
    </source>
</reference>
<feature type="region of interest" description="Disordered" evidence="1">
    <location>
        <begin position="139"/>
        <end position="161"/>
    </location>
</feature>
<evidence type="ECO:0000259" key="2">
    <source>
        <dbReference type="Pfam" id="PF13248"/>
    </source>
</evidence>
<name>A0A841KY97_9FIRM</name>
<accession>A0A841KY97</accession>
<evidence type="ECO:0000256" key="1">
    <source>
        <dbReference type="SAM" id="MobiDB-lite"/>
    </source>
</evidence>
<evidence type="ECO:0000313" key="4">
    <source>
        <dbReference type="Proteomes" id="UP000579281"/>
    </source>
</evidence>
<dbReference type="EMBL" id="JACHEN010000039">
    <property type="protein sequence ID" value="MBB6218441.1"/>
    <property type="molecule type" value="Genomic_DNA"/>
</dbReference>
<comment type="caution">
    <text evidence="3">The sequence shown here is derived from an EMBL/GenBank/DDBJ whole genome shotgun (WGS) entry which is preliminary data.</text>
</comment>
<dbReference type="RefSeq" id="WP_184312924.1">
    <property type="nucleotide sequence ID" value="NZ_JACHEN010000039.1"/>
</dbReference>
<dbReference type="Proteomes" id="UP000579281">
    <property type="component" value="Unassembled WGS sequence"/>
</dbReference>
<gene>
    <name evidence="3" type="ORF">HNQ80_004605</name>
</gene>